<dbReference type="Proteomes" id="UP001549167">
    <property type="component" value="Unassembled WGS sequence"/>
</dbReference>
<sequence>MNYNVPIVGRVKNKPSIIHKLLRKRNEDQGNYPINKYLNDLLGFRVIDQNYHENLSDAIKYIEHLKSNGVRIINKERHTSDYKAYHIYFMGESNHCFPIELQIWDSKHEQSNIKSHEMYKKVYTNWLSKYQRNERRY</sequence>
<evidence type="ECO:0000313" key="3">
    <source>
        <dbReference type="EMBL" id="MET3682770.1"/>
    </source>
</evidence>
<evidence type="ECO:0000256" key="1">
    <source>
        <dbReference type="ARBA" id="ARBA00004976"/>
    </source>
</evidence>
<dbReference type="Gene3D" id="3.30.460.10">
    <property type="entry name" value="Beta Polymerase, domain 2"/>
    <property type="match status" value="1"/>
</dbReference>
<comment type="caution">
    <text evidence="3">The sequence shown here is derived from an EMBL/GenBank/DDBJ whole genome shotgun (WGS) entry which is preliminary data.</text>
</comment>
<keyword evidence="4" id="KW-1185">Reference proteome</keyword>
<dbReference type="Pfam" id="PF04607">
    <property type="entry name" value="RelA_SpoT"/>
    <property type="match status" value="1"/>
</dbReference>
<organism evidence="3 4">
    <name type="scientific">Alkalibacillus flavidus</name>
    <dbReference type="NCBI Taxonomy" id="546021"/>
    <lineage>
        <taxon>Bacteria</taxon>
        <taxon>Bacillati</taxon>
        <taxon>Bacillota</taxon>
        <taxon>Bacilli</taxon>
        <taxon>Bacillales</taxon>
        <taxon>Bacillaceae</taxon>
        <taxon>Alkalibacillus</taxon>
    </lineage>
</organism>
<evidence type="ECO:0000313" key="4">
    <source>
        <dbReference type="Proteomes" id="UP001549167"/>
    </source>
</evidence>
<feature type="domain" description="RelA/SpoT" evidence="2">
    <location>
        <begin position="9"/>
        <end position="126"/>
    </location>
</feature>
<dbReference type="SMART" id="SM00954">
    <property type="entry name" value="RelA_SpoT"/>
    <property type="match status" value="1"/>
</dbReference>
<reference evidence="3 4" key="1">
    <citation type="submission" date="2024-06" db="EMBL/GenBank/DDBJ databases">
        <title>Genomic Encyclopedia of Type Strains, Phase IV (KMG-IV): sequencing the most valuable type-strain genomes for metagenomic binning, comparative biology and taxonomic classification.</title>
        <authorList>
            <person name="Goeker M."/>
        </authorList>
    </citation>
    <scope>NUCLEOTIDE SEQUENCE [LARGE SCALE GENOMIC DNA]</scope>
    <source>
        <strain evidence="3 4">DSM 23520</strain>
    </source>
</reference>
<dbReference type="RefSeq" id="WP_354219380.1">
    <property type="nucleotide sequence ID" value="NZ_JBEPMX010000003.1"/>
</dbReference>
<gene>
    <name evidence="3" type="ORF">ABID56_000860</name>
</gene>
<dbReference type="InterPro" id="IPR043519">
    <property type="entry name" value="NT_sf"/>
</dbReference>
<comment type="pathway">
    <text evidence="1">Purine metabolism; ppGpp biosynthesis; ppGpp from GTP: step 1/2.</text>
</comment>
<accession>A0ABV2KVN5</accession>
<dbReference type="EMBL" id="JBEPMX010000003">
    <property type="protein sequence ID" value="MET3682770.1"/>
    <property type="molecule type" value="Genomic_DNA"/>
</dbReference>
<evidence type="ECO:0000259" key="2">
    <source>
        <dbReference type="SMART" id="SM00954"/>
    </source>
</evidence>
<protein>
    <submittedName>
        <fullName evidence="3">PpGpp synthetase/RelA/SpoT-type nucleotidyltransferase</fullName>
    </submittedName>
</protein>
<dbReference type="InterPro" id="IPR007685">
    <property type="entry name" value="RelA_SpoT"/>
</dbReference>
<name>A0ABV2KVN5_9BACI</name>
<dbReference type="SUPFAM" id="SSF81301">
    <property type="entry name" value="Nucleotidyltransferase"/>
    <property type="match status" value="1"/>
</dbReference>
<proteinExistence type="predicted"/>